<dbReference type="AlphaFoldDB" id="G0U700"/>
<dbReference type="EMBL" id="HE573026">
    <property type="protein sequence ID" value="CCC51657.1"/>
    <property type="molecule type" value="Genomic_DNA"/>
</dbReference>
<name>G0U700_TRYVY</name>
<evidence type="ECO:0000256" key="1">
    <source>
        <dbReference type="SAM" id="SignalP"/>
    </source>
</evidence>
<keyword evidence="1" id="KW-0732">Signal</keyword>
<feature type="signal peptide" evidence="1">
    <location>
        <begin position="1"/>
        <end position="16"/>
    </location>
</feature>
<feature type="chain" id="PRO_5003409898" description="Secreted protein" evidence="1">
    <location>
        <begin position="17"/>
        <end position="162"/>
    </location>
</feature>
<accession>G0U700</accession>
<reference evidence="2" key="1">
    <citation type="journal article" date="2012" name="Proc. Natl. Acad. Sci. U.S.A.">
        <title>Antigenic diversity is generated by distinct evolutionary mechanisms in African trypanosome species.</title>
        <authorList>
            <person name="Jackson A.P."/>
            <person name="Berry A."/>
            <person name="Aslett M."/>
            <person name="Allison H.C."/>
            <person name="Burton P."/>
            <person name="Vavrova-Anderson J."/>
            <person name="Brown R."/>
            <person name="Browne H."/>
            <person name="Corton N."/>
            <person name="Hauser H."/>
            <person name="Gamble J."/>
            <person name="Gilderthorp R."/>
            <person name="Marcello L."/>
            <person name="McQuillan J."/>
            <person name="Otto T.D."/>
            <person name="Quail M.A."/>
            <person name="Sanders M.J."/>
            <person name="van Tonder A."/>
            <person name="Ginger M.L."/>
            <person name="Field M.C."/>
            <person name="Barry J.D."/>
            <person name="Hertz-Fowler C."/>
            <person name="Berriman M."/>
        </authorList>
    </citation>
    <scope>NUCLEOTIDE SEQUENCE</scope>
    <source>
        <strain evidence="2">Y486</strain>
    </source>
</reference>
<evidence type="ECO:0000313" key="2">
    <source>
        <dbReference type="EMBL" id="CCC51657.1"/>
    </source>
</evidence>
<dbReference type="VEuPathDB" id="TriTrypDB:TvY486_1007040"/>
<evidence type="ECO:0008006" key="3">
    <source>
        <dbReference type="Google" id="ProtNLM"/>
    </source>
</evidence>
<sequence length="162" mass="17952">MLRIVQGGIFLRLVMARGILSFRGAPVLPRASYCANDQRYRATSLDVAVFAPHSRVVPCYPTQPSSRWEGPRGSSSPRLADVPVPLEGCCQVRAMYVRVFSFAMETQSLSIPVLNCRWGKSHVCSTALTIWAPLRAEDYVCCLDSLGNANLRPEEAYNRSIS</sequence>
<gene>
    <name evidence="2" type="ORF">TVY486_1007040</name>
</gene>
<organism evidence="2">
    <name type="scientific">Trypanosoma vivax (strain Y486)</name>
    <dbReference type="NCBI Taxonomy" id="1055687"/>
    <lineage>
        <taxon>Eukaryota</taxon>
        <taxon>Discoba</taxon>
        <taxon>Euglenozoa</taxon>
        <taxon>Kinetoplastea</taxon>
        <taxon>Metakinetoplastina</taxon>
        <taxon>Trypanosomatida</taxon>
        <taxon>Trypanosomatidae</taxon>
        <taxon>Trypanosoma</taxon>
        <taxon>Duttonella</taxon>
    </lineage>
</organism>
<protein>
    <recommendedName>
        <fullName evidence="3">Secreted protein</fullName>
    </recommendedName>
</protein>
<proteinExistence type="predicted"/>